<dbReference type="AlphaFoldDB" id="A0A2N8ZMA3"/>
<dbReference type="Gene3D" id="3.40.630.30">
    <property type="match status" value="1"/>
</dbReference>
<dbReference type="InterPro" id="IPR016181">
    <property type="entry name" value="Acyl_CoA_acyltransferase"/>
</dbReference>
<evidence type="ECO:0000313" key="2">
    <source>
        <dbReference type="EMBL" id="SON53030.1"/>
    </source>
</evidence>
<dbReference type="CDD" id="cd04301">
    <property type="entry name" value="NAT_SF"/>
    <property type="match status" value="1"/>
</dbReference>
<feature type="domain" description="N-acetyltransferase" evidence="1">
    <location>
        <begin position="1"/>
        <end position="155"/>
    </location>
</feature>
<sequence>MIRKAELSDLSDLNILYIEQNRFHHNITPDRIALCDELLTHEELAEMIAETSTYLTVYVLDGKLVAALLANLQRNEAKRWTPKRCFVYLDELIVMQEYRSKGIAREMMDAFEDWAMEQGASCIDLNVWQHNSNALEFYQKNGFYTEQRLMSKNLE</sequence>
<protein>
    <recommendedName>
        <fullName evidence="1">N-acetyltransferase domain-containing protein</fullName>
    </recommendedName>
</protein>
<keyword evidence="3" id="KW-1185">Reference proteome</keyword>
<dbReference type="KEGG" id="vta:B1419"/>
<dbReference type="SUPFAM" id="SSF55729">
    <property type="entry name" value="Acyl-CoA N-acyltransferases (Nat)"/>
    <property type="match status" value="1"/>
</dbReference>
<proteinExistence type="predicted"/>
<dbReference type="Pfam" id="PF00583">
    <property type="entry name" value="Acetyltransf_1"/>
    <property type="match status" value="1"/>
</dbReference>
<evidence type="ECO:0000259" key="1">
    <source>
        <dbReference type="PROSITE" id="PS51186"/>
    </source>
</evidence>
<name>A0A2N8ZMA3_9VIBR</name>
<reference evidence="2 3" key="1">
    <citation type="submission" date="2017-10" db="EMBL/GenBank/DDBJ databases">
        <authorList>
            <person name="Banno H."/>
            <person name="Chua N.-H."/>
        </authorList>
    </citation>
    <scope>NUCLEOTIDE SEQUENCE [LARGE SCALE GENOMIC DNA]</scope>
    <source>
        <strain evidence="2">Vibrio tapetis CECT4600</strain>
    </source>
</reference>
<evidence type="ECO:0000313" key="3">
    <source>
        <dbReference type="Proteomes" id="UP000235828"/>
    </source>
</evidence>
<dbReference type="GO" id="GO:0016747">
    <property type="term" value="F:acyltransferase activity, transferring groups other than amino-acyl groups"/>
    <property type="evidence" value="ECO:0007669"/>
    <property type="project" value="InterPro"/>
</dbReference>
<dbReference type="RefSeq" id="WP_102525125.1">
    <property type="nucleotide sequence ID" value="NZ_LT960612.1"/>
</dbReference>
<dbReference type="InterPro" id="IPR000182">
    <property type="entry name" value="GNAT_dom"/>
</dbReference>
<dbReference type="OrthoDB" id="5879933at2"/>
<dbReference type="PANTHER" id="PTHR43617:SF22">
    <property type="entry name" value="L-AMINO ACID N-ACETYLTRANSFERASE AAAT"/>
    <property type="match status" value="1"/>
</dbReference>
<dbReference type="PANTHER" id="PTHR43617">
    <property type="entry name" value="L-AMINO ACID N-ACETYLTRANSFERASE"/>
    <property type="match status" value="1"/>
</dbReference>
<dbReference type="Proteomes" id="UP000235828">
    <property type="component" value="Chromosome B"/>
</dbReference>
<dbReference type="PROSITE" id="PS51186">
    <property type="entry name" value="GNAT"/>
    <property type="match status" value="1"/>
</dbReference>
<dbReference type="InterPro" id="IPR050276">
    <property type="entry name" value="MshD_Acetyltransferase"/>
</dbReference>
<dbReference type="EMBL" id="LT960612">
    <property type="protein sequence ID" value="SON53030.1"/>
    <property type="molecule type" value="Genomic_DNA"/>
</dbReference>
<organism evidence="2 3">
    <name type="scientific">Vibrio tapetis subsp. tapetis</name>
    <dbReference type="NCBI Taxonomy" id="1671868"/>
    <lineage>
        <taxon>Bacteria</taxon>
        <taxon>Pseudomonadati</taxon>
        <taxon>Pseudomonadota</taxon>
        <taxon>Gammaproteobacteria</taxon>
        <taxon>Vibrionales</taxon>
        <taxon>Vibrionaceae</taxon>
        <taxon>Vibrio</taxon>
    </lineage>
</organism>
<accession>A0A2N8ZMA3</accession>
<gene>
    <name evidence="2" type="ORF">VTAP4600_B1419</name>
</gene>